<dbReference type="EMBL" id="JANBPK010000016">
    <property type="protein sequence ID" value="KAJ2936804.1"/>
    <property type="molecule type" value="Genomic_DNA"/>
</dbReference>
<dbReference type="OrthoDB" id="6270329at2759"/>
<name>A0A9W8MQB9_9AGAR</name>
<keyword evidence="3" id="KW-1185">Reference proteome</keyword>
<feature type="region of interest" description="Disordered" evidence="1">
    <location>
        <begin position="201"/>
        <end position="220"/>
    </location>
</feature>
<comment type="caution">
    <text evidence="2">The sequence shown here is derived from an EMBL/GenBank/DDBJ whole genome shotgun (WGS) entry which is preliminary data.</text>
</comment>
<reference evidence="2" key="1">
    <citation type="submission" date="2022-06" db="EMBL/GenBank/DDBJ databases">
        <title>Genome Sequence of Candolleomyces eurysporus.</title>
        <authorList>
            <person name="Buettner E."/>
        </authorList>
    </citation>
    <scope>NUCLEOTIDE SEQUENCE</scope>
    <source>
        <strain evidence="2">VTCC 930004</strain>
    </source>
</reference>
<feature type="compositionally biased region" description="Low complexity" evidence="1">
    <location>
        <begin position="205"/>
        <end position="216"/>
    </location>
</feature>
<dbReference type="Proteomes" id="UP001140091">
    <property type="component" value="Unassembled WGS sequence"/>
</dbReference>
<gene>
    <name evidence="2" type="ORF">H1R20_g295</name>
</gene>
<evidence type="ECO:0000313" key="2">
    <source>
        <dbReference type="EMBL" id="KAJ2936804.1"/>
    </source>
</evidence>
<protein>
    <submittedName>
        <fullName evidence="2">Uncharacterized protein</fullName>
    </submittedName>
</protein>
<organism evidence="2 3">
    <name type="scientific">Candolleomyces eurysporus</name>
    <dbReference type="NCBI Taxonomy" id="2828524"/>
    <lineage>
        <taxon>Eukaryota</taxon>
        <taxon>Fungi</taxon>
        <taxon>Dikarya</taxon>
        <taxon>Basidiomycota</taxon>
        <taxon>Agaricomycotina</taxon>
        <taxon>Agaricomycetes</taxon>
        <taxon>Agaricomycetidae</taxon>
        <taxon>Agaricales</taxon>
        <taxon>Agaricineae</taxon>
        <taxon>Psathyrellaceae</taxon>
        <taxon>Candolleomyces</taxon>
    </lineage>
</organism>
<feature type="non-terminal residue" evidence="2">
    <location>
        <position position="1"/>
    </location>
</feature>
<evidence type="ECO:0000256" key="1">
    <source>
        <dbReference type="SAM" id="MobiDB-lite"/>
    </source>
</evidence>
<dbReference type="AlphaFoldDB" id="A0A9W8MQB9"/>
<sequence length="322" mass="36832">MLQFALYTPVAYTPLASGWSCSICNSGASTAAHPVTCITDVVNRPENETTSAQCPTCRSDFHLVVPDLTYLPKKYHPFVTRPVRRIFIDTDPAEEAQSKRALERDIVKLKARIADSQTKEEKLMQYCERHQAKARVYREREQEARLENQRLEEQCKGLVKQVSKFETDMSNAEISRVRLQEKGLRQEMEIARLKKENEALRRQAEQAASKQKAAAKPVPLSRRMSSGIFSVADGPESSDDELQVETNKRRITRPLPRRAREGTLTAHDFMSFAKAPAPKKPRLSDVPLRAPEMYDQQVAVPRRYSLRTCRVKEEELSDDGWR</sequence>
<evidence type="ECO:0000313" key="3">
    <source>
        <dbReference type="Proteomes" id="UP001140091"/>
    </source>
</evidence>
<proteinExistence type="predicted"/>
<accession>A0A9W8MQB9</accession>